<accession>A0A1V9XQI7</accession>
<dbReference type="Proteomes" id="UP000192247">
    <property type="component" value="Unassembled WGS sequence"/>
</dbReference>
<reference evidence="1 2" key="1">
    <citation type="journal article" date="2017" name="Gigascience">
        <title>Draft genome of the honey bee ectoparasitic mite, Tropilaelaps mercedesae, is shaped by the parasitic life history.</title>
        <authorList>
            <person name="Dong X."/>
            <person name="Armstrong S.D."/>
            <person name="Xia D."/>
            <person name="Makepeace B.L."/>
            <person name="Darby A.C."/>
            <person name="Kadowaki T."/>
        </authorList>
    </citation>
    <scope>NUCLEOTIDE SEQUENCE [LARGE SCALE GENOMIC DNA]</scope>
    <source>
        <strain evidence="1">Wuxi-XJTLU</strain>
    </source>
</reference>
<keyword evidence="2" id="KW-1185">Reference proteome</keyword>
<dbReference type="EMBL" id="MNPL01006086">
    <property type="protein sequence ID" value="OQR75618.1"/>
    <property type="molecule type" value="Genomic_DNA"/>
</dbReference>
<evidence type="ECO:0000313" key="1">
    <source>
        <dbReference type="EMBL" id="OQR75618.1"/>
    </source>
</evidence>
<comment type="caution">
    <text evidence="1">The sequence shown here is derived from an EMBL/GenBank/DDBJ whole genome shotgun (WGS) entry which is preliminary data.</text>
</comment>
<evidence type="ECO:0000313" key="2">
    <source>
        <dbReference type="Proteomes" id="UP000192247"/>
    </source>
</evidence>
<proteinExistence type="predicted"/>
<protein>
    <submittedName>
        <fullName evidence="1">Uncharacterized protein</fullName>
    </submittedName>
</protein>
<organism evidence="1 2">
    <name type="scientific">Tropilaelaps mercedesae</name>
    <dbReference type="NCBI Taxonomy" id="418985"/>
    <lineage>
        <taxon>Eukaryota</taxon>
        <taxon>Metazoa</taxon>
        <taxon>Ecdysozoa</taxon>
        <taxon>Arthropoda</taxon>
        <taxon>Chelicerata</taxon>
        <taxon>Arachnida</taxon>
        <taxon>Acari</taxon>
        <taxon>Parasitiformes</taxon>
        <taxon>Mesostigmata</taxon>
        <taxon>Gamasina</taxon>
        <taxon>Dermanyssoidea</taxon>
        <taxon>Laelapidae</taxon>
        <taxon>Tropilaelaps</taxon>
    </lineage>
</organism>
<sequence>MYLQSLRKLFAAPHSKGCKLITEKSESVMWRKSQPTVVFTWTLRAFCEQMRIYSAETFPSSHRNC</sequence>
<dbReference type="InParanoid" id="A0A1V9XQI7"/>
<dbReference type="AlphaFoldDB" id="A0A1V9XQI7"/>
<name>A0A1V9XQI7_9ACAR</name>
<gene>
    <name evidence="1" type="ORF">BIW11_08298</name>
</gene>